<evidence type="ECO:0000313" key="8">
    <source>
        <dbReference type="Proteomes" id="UP000728032"/>
    </source>
</evidence>
<accession>A0A7R9MUF5</accession>
<dbReference type="SUPFAM" id="SSF57850">
    <property type="entry name" value="RING/U-box"/>
    <property type="match status" value="1"/>
</dbReference>
<dbReference type="GO" id="GO:0006511">
    <property type="term" value="P:ubiquitin-dependent protein catabolic process"/>
    <property type="evidence" value="ECO:0007669"/>
    <property type="project" value="TreeGrafter"/>
</dbReference>
<keyword evidence="3" id="KW-0862">Zinc</keyword>
<dbReference type="InterPro" id="IPR051834">
    <property type="entry name" value="RING_finger_E3_ligase"/>
</dbReference>
<sequence>MLQDMGFESDVMSALNSDPNRRPPASEQFIANLPKVNDFSAADKCCVCLREFVVNQVVGLECGHKFHTDCITRWLRLNNSCPVCRTEFPTDDQEYETNKRLKRQKEATLQELHHSMFS</sequence>
<dbReference type="PANTHER" id="PTHR45931:SF16">
    <property type="entry name" value="RING_U-BOX SUPERFAMILY PROTEIN"/>
    <property type="match status" value="1"/>
</dbReference>
<dbReference type="PANTHER" id="PTHR45931">
    <property type="entry name" value="SI:CH211-59O9.10"/>
    <property type="match status" value="1"/>
</dbReference>
<reference evidence="7" key="1">
    <citation type="submission" date="2020-11" db="EMBL/GenBank/DDBJ databases">
        <authorList>
            <person name="Tran Van P."/>
        </authorList>
    </citation>
    <scope>NUCLEOTIDE SEQUENCE</scope>
</reference>
<evidence type="ECO:0000256" key="2">
    <source>
        <dbReference type="ARBA" id="ARBA00022771"/>
    </source>
</evidence>
<evidence type="ECO:0000313" key="7">
    <source>
        <dbReference type="EMBL" id="CAD7666658.1"/>
    </source>
</evidence>
<evidence type="ECO:0000256" key="1">
    <source>
        <dbReference type="ARBA" id="ARBA00022723"/>
    </source>
</evidence>
<dbReference type="EMBL" id="OC969942">
    <property type="protein sequence ID" value="CAD7666658.1"/>
    <property type="molecule type" value="Genomic_DNA"/>
</dbReference>
<evidence type="ECO:0000256" key="3">
    <source>
        <dbReference type="ARBA" id="ARBA00022833"/>
    </source>
</evidence>
<proteinExistence type="predicted"/>
<protein>
    <recommendedName>
        <fullName evidence="6">RING-type domain-containing protein</fullName>
    </recommendedName>
</protein>
<dbReference type="Gene3D" id="3.30.40.10">
    <property type="entry name" value="Zinc/RING finger domain, C3HC4 (zinc finger)"/>
    <property type="match status" value="1"/>
</dbReference>
<organism evidence="7">
    <name type="scientific">Oppiella nova</name>
    <dbReference type="NCBI Taxonomy" id="334625"/>
    <lineage>
        <taxon>Eukaryota</taxon>
        <taxon>Metazoa</taxon>
        <taxon>Ecdysozoa</taxon>
        <taxon>Arthropoda</taxon>
        <taxon>Chelicerata</taxon>
        <taxon>Arachnida</taxon>
        <taxon>Acari</taxon>
        <taxon>Acariformes</taxon>
        <taxon>Sarcoptiformes</taxon>
        <taxon>Oribatida</taxon>
        <taxon>Brachypylina</taxon>
        <taxon>Oppioidea</taxon>
        <taxon>Oppiidae</taxon>
        <taxon>Oppiella</taxon>
    </lineage>
</organism>
<feature type="region of interest" description="Disordered" evidence="5">
    <location>
        <begin position="1"/>
        <end position="26"/>
    </location>
</feature>
<keyword evidence="1" id="KW-0479">Metal-binding</keyword>
<dbReference type="Proteomes" id="UP000728032">
    <property type="component" value="Unassembled WGS sequence"/>
</dbReference>
<dbReference type="InterPro" id="IPR013083">
    <property type="entry name" value="Znf_RING/FYVE/PHD"/>
</dbReference>
<dbReference type="EMBL" id="CAJPVJ010055117">
    <property type="protein sequence ID" value="CAG2183576.1"/>
    <property type="molecule type" value="Genomic_DNA"/>
</dbReference>
<keyword evidence="2 4" id="KW-0863">Zinc-finger</keyword>
<dbReference type="OrthoDB" id="10000441at2759"/>
<dbReference type="GO" id="GO:0008270">
    <property type="term" value="F:zinc ion binding"/>
    <property type="evidence" value="ECO:0007669"/>
    <property type="project" value="UniProtKB-KW"/>
</dbReference>
<evidence type="ECO:0000256" key="5">
    <source>
        <dbReference type="SAM" id="MobiDB-lite"/>
    </source>
</evidence>
<name>A0A7R9MUF5_9ACAR</name>
<dbReference type="SMART" id="SM00184">
    <property type="entry name" value="RING"/>
    <property type="match status" value="1"/>
</dbReference>
<dbReference type="GO" id="GO:0005634">
    <property type="term" value="C:nucleus"/>
    <property type="evidence" value="ECO:0007669"/>
    <property type="project" value="TreeGrafter"/>
</dbReference>
<dbReference type="Pfam" id="PF13639">
    <property type="entry name" value="zf-RING_2"/>
    <property type="match status" value="1"/>
</dbReference>
<feature type="domain" description="RING-type" evidence="6">
    <location>
        <begin position="45"/>
        <end position="85"/>
    </location>
</feature>
<gene>
    <name evidence="7" type="ORF">ONB1V03_LOCUS22996</name>
</gene>
<keyword evidence="8" id="KW-1185">Reference proteome</keyword>
<dbReference type="PROSITE" id="PS50089">
    <property type="entry name" value="ZF_RING_2"/>
    <property type="match status" value="1"/>
</dbReference>
<evidence type="ECO:0000256" key="4">
    <source>
        <dbReference type="PROSITE-ProRule" id="PRU00175"/>
    </source>
</evidence>
<dbReference type="AlphaFoldDB" id="A0A7R9MUF5"/>
<evidence type="ECO:0000259" key="6">
    <source>
        <dbReference type="PROSITE" id="PS50089"/>
    </source>
</evidence>
<dbReference type="GO" id="GO:0061630">
    <property type="term" value="F:ubiquitin protein ligase activity"/>
    <property type="evidence" value="ECO:0007669"/>
    <property type="project" value="TreeGrafter"/>
</dbReference>
<dbReference type="InterPro" id="IPR001841">
    <property type="entry name" value="Znf_RING"/>
</dbReference>